<gene>
    <name evidence="12" type="ORF">TRUGW13939_09423</name>
</gene>
<comment type="subcellular location">
    <subcellularLocation>
        <location evidence="2">Cytoplasmic vesicle</location>
        <location evidence="2">COPI-coated vesicle membrane</location>
        <topology evidence="2">Peripheral membrane protein</topology>
        <orientation evidence="2">Cytoplasmic side</orientation>
    </subcellularLocation>
    <subcellularLocation>
        <location evidence="1">Golgi apparatus membrane</location>
        <topology evidence="1">Peripheral membrane protein</topology>
        <orientation evidence="1">Cytoplasmic side</orientation>
    </subcellularLocation>
</comment>
<dbReference type="SUPFAM" id="SSF48452">
    <property type="entry name" value="TPR-like"/>
    <property type="match status" value="1"/>
</dbReference>
<dbReference type="GO" id="GO:0000139">
    <property type="term" value="C:Golgi membrane"/>
    <property type="evidence" value="ECO:0007669"/>
    <property type="project" value="UniProtKB-SubCell"/>
</dbReference>
<dbReference type="AlphaFoldDB" id="A0A7H8R7B6"/>
<dbReference type="RefSeq" id="XP_035348438.1">
    <property type="nucleotide sequence ID" value="XM_035492545.1"/>
</dbReference>
<evidence type="ECO:0000256" key="5">
    <source>
        <dbReference type="ARBA" id="ARBA00022490"/>
    </source>
</evidence>
<keyword evidence="4 11" id="KW-0813">Transport</keyword>
<comment type="similarity">
    <text evidence="3 11">Belongs to the COPE family.</text>
</comment>
<dbReference type="InterPro" id="IPR006822">
    <property type="entry name" value="Coatomer_esu"/>
</dbReference>
<dbReference type="InterPro" id="IPR011990">
    <property type="entry name" value="TPR-like_helical_dom_sf"/>
</dbReference>
<organism evidence="12 13">
    <name type="scientific">Talaromyces rugulosus</name>
    <name type="common">Penicillium rugulosum</name>
    <dbReference type="NCBI Taxonomy" id="121627"/>
    <lineage>
        <taxon>Eukaryota</taxon>
        <taxon>Fungi</taxon>
        <taxon>Dikarya</taxon>
        <taxon>Ascomycota</taxon>
        <taxon>Pezizomycotina</taxon>
        <taxon>Eurotiomycetes</taxon>
        <taxon>Eurotiomycetidae</taxon>
        <taxon>Eurotiales</taxon>
        <taxon>Trichocomaceae</taxon>
        <taxon>Talaromyces</taxon>
        <taxon>Talaromyces sect. Islandici</taxon>
    </lineage>
</organism>
<evidence type="ECO:0000256" key="3">
    <source>
        <dbReference type="ARBA" id="ARBA00008827"/>
    </source>
</evidence>
<evidence type="ECO:0000256" key="9">
    <source>
        <dbReference type="ARBA" id="ARBA00023136"/>
    </source>
</evidence>
<dbReference type="PANTHER" id="PTHR10805:SF0">
    <property type="entry name" value="COATOMER SUBUNIT EPSILON"/>
    <property type="match status" value="1"/>
</dbReference>
<evidence type="ECO:0000256" key="1">
    <source>
        <dbReference type="ARBA" id="ARBA00004255"/>
    </source>
</evidence>
<dbReference type="KEGG" id="trg:TRUGW13939_09423"/>
<comment type="function">
    <text evidence="11">The coatomer is a cytosolic protein complex that binds to dilysine motifs and reversibly associates with Golgi non-clathrin-coated vesicles, which further mediate biosynthetic protein transport from the ER, via the Golgi up to the trans Golgi network. The coatomer complex is required for budding from Golgi membranes, and is essential for the retrograde Golgi-to-ER transport of dilysine-tagged proteins.</text>
</comment>
<accession>A0A7H8R7B6</accession>
<dbReference type="GO" id="GO:0006888">
    <property type="term" value="P:endoplasmic reticulum to Golgi vesicle-mediated transport"/>
    <property type="evidence" value="ECO:0007669"/>
    <property type="project" value="TreeGrafter"/>
</dbReference>
<dbReference type="GO" id="GO:0005198">
    <property type="term" value="F:structural molecule activity"/>
    <property type="evidence" value="ECO:0007669"/>
    <property type="project" value="UniProtKB-UniRule"/>
</dbReference>
<keyword evidence="7 11" id="KW-0653">Protein transport</keyword>
<dbReference type="PANTHER" id="PTHR10805">
    <property type="entry name" value="COATOMER SUBUNIT EPSILON"/>
    <property type="match status" value="1"/>
</dbReference>
<dbReference type="Pfam" id="PF04733">
    <property type="entry name" value="Coatomer_E"/>
    <property type="match status" value="1"/>
</dbReference>
<proteinExistence type="inferred from homology"/>
<dbReference type="GO" id="GO:0006891">
    <property type="term" value="P:intra-Golgi vesicle-mediated transport"/>
    <property type="evidence" value="ECO:0007669"/>
    <property type="project" value="TreeGrafter"/>
</dbReference>
<keyword evidence="5 11" id="KW-0963">Cytoplasm</keyword>
<keyword evidence="9 11" id="KW-0472">Membrane</keyword>
<evidence type="ECO:0000256" key="4">
    <source>
        <dbReference type="ARBA" id="ARBA00022448"/>
    </source>
</evidence>
<evidence type="ECO:0000256" key="8">
    <source>
        <dbReference type="ARBA" id="ARBA00023034"/>
    </source>
</evidence>
<protein>
    <recommendedName>
        <fullName evidence="11">Coatomer subunit epsilon</fullName>
    </recommendedName>
</protein>
<dbReference type="GO" id="GO:0006890">
    <property type="term" value="P:retrograde vesicle-mediated transport, Golgi to endoplasmic reticulum"/>
    <property type="evidence" value="ECO:0007669"/>
    <property type="project" value="UniProtKB-UniRule"/>
</dbReference>
<evidence type="ECO:0000256" key="6">
    <source>
        <dbReference type="ARBA" id="ARBA00022892"/>
    </source>
</evidence>
<dbReference type="GeneID" id="55996906"/>
<sequence>MDPFSAEGELVNIHNAFHQGQYQNVIDFDTSSFSPENALPTRVLQLRAKIALGQTEEVLADVEGEEDTPDLAAVKALAQNTAGDADSALTLAQKLAEEQSENNTVQLLAGTVLHVQGKTDEALSLLSKHQGNLEAVALSVQIYLQTNRIDLALKEISGAKRFAQDSLLFNIAESWVGLRVGGEKYQSAYYVYEELASNPNSTAPLSIVGQAIAELHLGRLPEAEAALSEAIQKYPEDAQLIANTIVLNVLSGKDYTELTSKLKSVEPNHILLTDLEEKSSFFDTAAAKFAPKVSS</sequence>
<evidence type="ECO:0000256" key="7">
    <source>
        <dbReference type="ARBA" id="ARBA00022927"/>
    </source>
</evidence>
<dbReference type="OrthoDB" id="310217at2759"/>
<dbReference type="Gene3D" id="1.25.40.10">
    <property type="entry name" value="Tetratricopeptide repeat domain"/>
    <property type="match status" value="1"/>
</dbReference>
<dbReference type="PIRSF" id="PIRSF016478">
    <property type="entry name" value="Coatomer_esu"/>
    <property type="match status" value="1"/>
</dbReference>
<keyword evidence="6 11" id="KW-0931">ER-Golgi transport</keyword>
<evidence type="ECO:0000313" key="12">
    <source>
        <dbReference type="EMBL" id="QKX62264.1"/>
    </source>
</evidence>
<keyword evidence="13" id="KW-1185">Reference proteome</keyword>
<evidence type="ECO:0000313" key="13">
    <source>
        <dbReference type="Proteomes" id="UP000509510"/>
    </source>
</evidence>
<dbReference type="EMBL" id="CP055902">
    <property type="protein sequence ID" value="QKX62264.1"/>
    <property type="molecule type" value="Genomic_DNA"/>
</dbReference>
<dbReference type="GO" id="GO:0030126">
    <property type="term" value="C:COPI vesicle coat"/>
    <property type="evidence" value="ECO:0007669"/>
    <property type="project" value="TreeGrafter"/>
</dbReference>
<dbReference type="Proteomes" id="UP000509510">
    <property type="component" value="Chromosome V"/>
</dbReference>
<evidence type="ECO:0000256" key="10">
    <source>
        <dbReference type="ARBA" id="ARBA00023329"/>
    </source>
</evidence>
<keyword evidence="10 11" id="KW-0968">Cytoplasmic vesicle</keyword>
<dbReference type="FunFam" id="1.25.40.10:FF:000613">
    <property type="entry name" value="Coatomer subunit epsilon"/>
    <property type="match status" value="1"/>
</dbReference>
<reference evidence="13" key="1">
    <citation type="submission" date="2020-06" db="EMBL/GenBank/DDBJ databases">
        <title>A chromosome-scale genome assembly of Talaromyces rugulosus W13939.</title>
        <authorList>
            <person name="Wang B."/>
            <person name="Guo L."/>
            <person name="Ye K."/>
            <person name="Wang L."/>
        </authorList>
    </citation>
    <scope>NUCLEOTIDE SEQUENCE [LARGE SCALE GENOMIC DNA]</scope>
    <source>
        <strain evidence="13">W13939</strain>
    </source>
</reference>
<name>A0A7H8R7B6_TALRU</name>
<evidence type="ECO:0000256" key="11">
    <source>
        <dbReference type="PIRNR" id="PIRNR016478"/>
    </source>
</evidence>
<dbReference type="GO" id="GO:0015031">
    <property type="term" value="P:protein transport"/>
    <property type="evidence" value="ECO:0007669"/>
    <property type="project" value="UniProtKB-UniRule"/>
</dbReference>
<keyword evidence="8 11" id="KW-0333">Golgi apparatus</keyword>
<evidence type="ECO:0000256" key="2">
    <source>
        <dbReference type="ARBA" id="ARBA00004347"/>
    </source>
</evidence>